<comment type="caution">
    <text evidence="1">The sequence shown here is derived from an EMBL/GenBank/DDBJ whole genome shotgun (WGS) entry which is preliminary data.</text>
</comment>
<proteinExistence type="predicted"/>
<gene>
    <name evidence="1" type="ORF">POCTA_138.1.T0750061</name>
</gene>
<name>A0A8S1VUI8_PAROT</name>
<evidence type="ECO:0000313" key="2">
    <source>
        <dbReference type="Proteomes" id="UP000683925"/>
    </source>
</evidence>
<dbReference type="EMBL" id="CAJJDP010000074">
    <property type="protein sequence ID" value="CAD8180501.1"/>
    <property type="molecule type" value="Genomic_DNA"/>
</dbReference>
<evidence type="ECO:0000313" key="1">
    <source>
        <dbReference type="EMBL" id="CAD8180501.1"/>
    </source>
</evidence>
<protein>
    <submittedName>
        <fullName evidence="1">Uncharacterized protein</fullName>
    </submittedName>
</protein>
<dbReference type="OrthoDB" id="299731at2759"/>
<accession>A0A8S1VUI8</accession>
<reference evidence="1" key="1">
    <citation type="submission" date="2021-01" db="EMBL/GenBank/DDBJ databases">
        <authorList>
            <consortium name="Genoscope - CEA"/>
            <person name="William W."/>
        </authorList>
    </citation>
    <scope>NUCLEOTIDE SEQUENCE</scope>
</reference>
<organism evidence="1 2">
    <name type="scientific">Paramecium octaurelia</name>
    <dbReference type="NCBI Taxonomy" id="43137"/>
    <lineage>
        <taxon>Eukaryota</taxon>
        <taxon>Sar</taxon>
        <taxon>Alveolata</taxon>
        <taxon>Ciliophora</taxon>
        <taxon>Intramacronucleata</taxon>
        <taxon>Oligohymenophorea</taxon>
        <taxon>Peniculida</taxon>
        <taxon>Parameciidae</taxon>
        <taxon>Paramecium</taxon>
    </lineage>
</organism>
<sequence>MSSNIFTRCIFELQIFIHFIFYPIDFSVKILMTISNNFKYDLFYYRNAISSPFNQRLIQIKKMGCQINKPHAYFDGHLSQTLQRPQAKAEFIEVKVSDPGAPINSFLVECDDYYIDDPILSSFDQNKTKNDSSNFEDNKKTQSSNNLLIKPLKGILKTPTKPSRSSSRYFNEEAKFVKFQHNHNNLSQPKLKVVGKNRKTRKIRTATLI</sequence>
<keyword evidence="2" id="KW-1185">Reference proteome</keyword>
<dbReference type="OMA" id="INKPHAY"/>
<dbReference type="AlphaFoldDB" id="A0A8S1VUI8"/>
<dbReference type="Proteomes" id="UP000683925">
    <property type="component" value="Unassembled WGS sequence"/>
</dbReference>